<dbReference type="GO" id="GO:0008233">
    <property type="term" value="F:peptidase activity"/>
    <property type="evidence" value="ECO:0007669"/>
    <property type="project" value="UniProtKB-KW"/>
</dbReference>
<organism evidence="1 2">
    <name type="scientific">Pantoea coffeiphila</name>
    <dbReference type="NCBI Taxonomy" id="1465635"/>
    <lineage>
        <taxon>Bacteria</taxon>
        <taxon>Pseudomonadati</taxon>
        <taxon>Pseudomonadota</taxon>
        <taxon>Gammaproteobacteria</taxon>
        <taxon>Enterobacterales</taxon>
        <taxon>Erwiniaceae</taxon>
        <taxon>Pantoea</taxon>
    </lineage>
</organism>
<keyword evidence="1" id="KW-0378">Hydrolase</keyword>
<evidence type="ECO:0000313" key="2">
    <source>
        <dbReference type="Proteomes" id="UP000239181"/>
    </source>
</evidence>
<keyword evidence="2" id="KW-1185">Reference proteome</keyword>
<evidence type="ECO:0000313" key="1">
    <source>
        <dbReference type="EMBL" id="PRD13998.1"/>
    </source>
</evidence>
<sequence>MIYPDTTGLPYGAIELNTLERVWIQGRLKMWGRWASYSTNPRAKGIIENLIQGKTVTRAAIQDALQRLQRAGLEKGQLFEFFQAMQKKQVFSSLVFCTDAEGLKMDRVILDTLSDSPGLKQLVIRRYCYKLTPKALADRMHDNHPELSLSTCRRRIDVWLKSAEIILYAPMFAAFERNRLHR</sequence>
<accession>A0A2S9I877</accession>
<name>A0A2S9I877_9GAMM</name>
<dbReference type="InterPro" id="IPR010557">
    <property type="entry name" value="DUF1133"/>
</dbReference>
<gene>
    <name evidence="1" type="ORF">CQW29_18510</name>
</gene>
<dbReference type="AlphaFoldDB" id="A0A2S9I877"/>
<proteinExistence type="predicted"/>
<dbReference type="GO" id="GO:0006508">
    <property type="term" value="P:proteolysis"/>
    <property type="evidence" value="ECO:0007669"/>
    <property type="project" value="UniProtKB-KW"/>
</dbReference>
<comment type="caution">
    <text evidence="1">The sequence shown here is derived from an EMBL/GenBank/DDBJ whole genome shotgun (WGS) entry which is preliminary data.</text>
</comment>
<dbReference type="Proteomes" id="UP000239181">
    <property type="component" value="Unassembled WGS sequence"/>
</dbReference>
<dbReference type="OrthoDB" id="6443321at2"/>
<dbReference type="EMBL" id="PDET01000014">
    <property type="protein sequence ID" value="PRD13998.1"/>
    <property type="molecule type" value="Genomic_DNA"/>
</dbReference>
<keyword evidence="1" id="KW-0645">Protease</keyword>
<protein>
    <submittedName>
        <fullName evidence="1">ATP-dependent Zn protease</fullName>
    </submittedName>
</protein>
<reference evidence="1 2" key="1">
    <citation type="submission" date="2017-10" db="EMBL/GenBank/DDBJ databases">
        <title>Draft genome of two endophytic bacteria isolated from 'guarana' Paullinia cupana (Mart.) Ducke.</title>
        <authorList>
            <person name="Siqueira K.A."/>
            <person name="Liotti R.G."/>
            <person name="Mendes T.A."/>
            <person name="Soares M.A."/>
        </authorList>
    </citation>
    <scope>NUCLEOTIDE SEQUENCE [LARGE SCALE GENOMIC DNA]</scope>
    <source>
        <strain evidence="1 2">342</strain>
    </source>
</reference>
<dbReference type="RefSeq" id="WP_105594217.1">
    <property type="nucleotide sequence ID" value="NZ_PDET01000014.1"/>
</dbReference>
<dbReference type="Pfam" id="PF06576">
    <property type="entry name" value="DUF1133"/>
    <property type="match status" value="1"/>
</dbReference>